<dbReference type="InterPro" id="IPR036188">
    <property type="entry name" value="FAD/NAD-bd_sf"/>
</dbReference>
<evidence type="ECO:0000256" key="8">
    <source>
        <dbReference type="ARBA" id="ARBA00041137"/>
    </source>
</evidence>
<dbReference type="OrthoDB" id="498204at2759"/>
<evidence type="ECO:0000256" key="6">
    <source>
        <dbReference type="ARBA" id="ARBA00037941"/>
    </source>
</evidence>
<dbReference type="InterPro" id="IPR006076">
    <property type="entry name" value="FAD-dep_OxRdtase"/>
</dbReference>
<dbReference type="Proteomes" id="UP000053201">
    <property type="component" value="Unassembled WGS sequence"/>
</dbReference>
<dbReference type="RefSeq" id="XP_016605720.1">
    <property type="nucleotide sequence ID" value="XM_016755319.1"/>
</dbReference>
<dbReference type="Gene3D" id="3.50.50.60">
    <property type="entry name" value="FAD/NAD(P)-binding domain"/>
    <property type="match status" value="1"/>
</dbReference>
<organism evidence="10 11">
    <name type="scientific">Spizellomyces punctatus (strain DAOM BR117)</name>
    <dbReference type="NCBI Taxonomy" id="645134"/>
    <lineage>
        <taxon>Eukaryota</taxon>
        <taxon>Fungi</taxon>
        <taxon>Fungi incertae sedis</taxon>
        <taxon>Chytridiomycota</taxon>
        <taxon>Chytridiomycota incertae sedis</taxon>
        <taxon>Chytridiomycetes</taxon>
        <taxon>Spizellomycetales</taxon>
        <taxon>Spizellomycetaceae</taxon>
        <taxon>Spizellomyces</taxon>
    </lineage>
</organism>
<reference evidence="10 11" key="1">
    <citation type="submission" date="2009-08" db="EMBL/GenBank/DDBJ databases">
        <title>The Genome Sequence of Spizellomyces punctatus strain DAOM BR117.</title>
        <authorList>
            <consortium name="The Broad Institute Genome Sequencing Platform"/>
            <person name="Russ C."/>
            <person name="Cuomo C."/>
            <person name="Shea T."/>
            <person name="Young S.K."/>
            <person name="Zeng Q."/>
            <person name="Koehrsen M."/>
            <person name="Haas B."/>
            <person name="Borodovsky M."/>
            <person name="Guigo R."/>
            <person name="Alvarado L."/>
            <person name="Berlin A."/>
            <person name="Bochicchio J."/>
            <person name="Borenstein D."/>
            <person name="Chapman S."/>
            <person name="Chen Z."/>
            <person name="Engels R."/>
            <person name="Freedman E."/>
            <person name="Gellesch M."/>
            <person name="Goldberg J."/>
            <person name="Griggs A."/>
            <person name="Gujja S."/>
            <person name="Heiman D."/>
            <person name="Hepburn T."/>
            <person name="Howarth C."/>
            <person name="Jen D."/>
            <person name="Larson L."/>
            <person name="Lewis B."/>
            <person name="Mehta T."/>
            <person name="Park D."/>
            <person name="Pearson M."/>
            <person name="Roberts A."/>
            <person name="Saif S."/>
            <person name="Shenoy N."/>
            <person name="Sisk P."/>
            <person name="Stolte C."/>
            <person name="Sykes S."/>
            <person name="Thomson T."/>
            <person name="Walk T."/>
            <person name="White J."/>
            <person name="Yandava C."/>
            <person name="Burger G."/>
            <person name="Gray M.W."/>
            <person name="Holland P.W.H."/>
            <person name="King N."/>
            <person name="Lang F.B.F."/>
            <person name="Roger A.J."/>
            <person name="Ruiz-Trillo I."/>
            <person name="Lander E."/>
            <person name="Nusbaum C."/>
        </authorList>
    </citation>
    <scope>NUCLEOTIDE SEQUENCE [LARGE SCALE GENOMIC DNA]</scope>
    <source>
        <strain evidence="10 11">DAOM BR117</strain>
    </source>
</reference>
<evidence type="ECO:0000256" key="7">
    <source>
        <dbReference type="ARBA" id="ARBA00038878"/>
    </source>
</evidence>
<evidence type="ECO:0000256" key="2">
    <source>
        <dbReference type="ARBA" id="ARBA00022630"/>
    </source>
</evidence>
<comment type="cofactor">
    <cofactor evidence="1">
        <name>FAD</name>
        <dbReference type="ChEBI" id="CHEBI:57692"/>
    </cofactor>
</comment>
<dbReference type="AlphaFoldDB" id="A0A0L0H826"/>
<evidence type="ECO:0000313" key="11">
    <source>
        <dbReference type="Proteomes" id="UP000053201"/>
    </source>
</evidence>
<accession>A0A0L0H826</accession>
<dbReference type="eggNOG" id="KOG2665">
    <property type="taxonomic scope" value="Eukaryota"/>
</dbReference>
<name>A0A0L0H826_SPIPD</name>
<dbReference type="OMA" id="GVHFTRM"/>
<gene>
    <name evidence="10" type="ORF">SPPG_07144</name>
</gene>
<dbReference type="PANTHER" id="PTHR43104">
    <property type="entry name" value="L-2-HYDROXYGLUTARATE DEHYDROGENASE, MITOCHONDRIAL"/>
    <property type="match status" value="1"/>
</dbReference>
<evidence type="ECO:0000259" key="9">
    <source>
        <dbReference type="Pfam" id="PF01266"/>
    </source>
</evidence>
<keyword evidence="2" id="KW-0285">Flavoprotein</keyword>
<keyword evidence="3" id="KW-0274">FAD</keyword>
<evidence type="ECO:0000313" key="10">
    <source>
        <dbReference type="EMBL" id="KNC97680.1"/>
    </source>
</evidence>
<evidence type="ECO:0000256" key="5">
    <source>
        <dbReference type="ARBA" id="ARBA00036066"/>
    </source>
</evidence>
<dbReference type="VEuPathDB" id="FungiDB:SPPG_07144"/>
<protein>
    <recommendedName>
        <fullName evidence="8">L-2-hydroxyglutarate dehydrogenase, mitochondrial</fullName>
        <ecNumber evidence="7">1.1.99.2</ecNumber>
    </recommendedName>
</protein>
<evidence type="ECO:0000256" key="4">
    <source>
        <dbReference type="ARBA" id="ARBA00023002"/>
    </source>
</evidence>
<keyword evidence="11" id="KW-1185">Reference proteome</keyword>
<dbReference type="PANTHER" id="PTHR43104:SF4">
    <property type="entry name" value="L-2-HYDROXYGLUTARATE DEHYDROGENASE, MITOCHONDRIAL"/>
    <property type="match status" value="1"/>
</dbReference>
<dbReference type="GO" id="GO:0047545">
    <property type="term" value="F:(S)-2-hydroxyglutarate dehydrogenase activity"/>
    <property type="evidence" value="ECO:0007669"/>
    <property type="project" value="UniProtKB-EC"/>
</dbReference>
<dbReference type="EMBL" id="KQ257463">
    <property type="protein sequence ID" value="KNC97680.1"/>
    <property type="molecule type" value="Genomic_DNA"/>
</dbReference>
<dbReference type="GeneID" id="27690385"/>
<dbReference type="EC" id="1.1.99.2" evidence="7"/>
<feature type="domain" description="FAD dependent oxidoreductase" evidence="9">
    <location>
        <begin position="51"/>
        <end position="406"/>
    </location>
</feature>
<evidence type="ECO:0000256" key="1">
    <source>
        <dbReference type="ARBA" id="ARBA00001974"/>
    </source>
</evidence>
<keyword evidence="4" id="KW-0560">Oxidoreductase</keyword>
<dbReference type="Gene3D" id="3.30.9.10">
    <property type="entry name" value="D-Amino Acid Oxidase, subunit A, domain 2"/>
    <property type="match status" value="1"/>
</dbReference>
<dbReference type="InParanoid" id="A0A0L0H826"/>
<dbReference type="SUPFAM" id="SSF51905">
    <property type="entry name" value="FAD/NAD(P)-binding domain"/>
    <property type="match status" value="1"/>
</dbReference>
<comment type="similarity">
    <text evidence="6">Belongs to the L2HGDH family.</text>
</comment>
<dbReference type="Pfam" id="PF01266">
    <property type="entry name" value="DAO"/>
    <property type="match status" value="1"/>
</dbReference>
<comment type="catalytic activity">
    <reaction evidence="5">
        <text>(S)-2-hydroxyglutarate + A = 2-oxoglutarate + AH2</text>
        <dbReference type="Rhea" id="RHEA:21252"/>
        <dbReference type="ChEBI" id="CHEBI:13193"/>
        <dbReference type="ChEBI" id="CHEBI:16782"/>
        <dbReference type="ChEBI" id="CHEBI:16810"/>
        <dbReference type="ChEBI" id="CHEBI:17499"/>
        <dbReference type="EC" id="1.1.99.2"/>
    </reaction>
</comment>
<dbReference type="STRING" id="645134.A0A0L0H826"/>
<sequence length="422" mass="46397">MLPSPTTFARVLPYRTLAIATIAEAFSVSRKSAFSTTTSGISEPELCFDNVIIGAGVVGLAIAERLSRQPKTTTLVLERHASFGMETSSRNSEVIHAGIYYPVDSLKTRLCTRGNRLLYSFCSQHSIRHARIGKWVIGSEPDQFLYLKNMKDRAEKLGVPMHFLSMKEAAHQEPNVIAKEVLVSPTTGIIDSHALMECLEAKIQSRGADVVYHTSVISISATSSGYRIRTSDTPPTIIHARNVINSAGLYADAVAAMIAPTSPYRIYPCKGVYYTFAGRCPPVKRLIYPTPEKNLQGLGVHSTVDLAGRVKFGPNAFYVNSKEDVGVQEDEAMSQQFAEAVSKYLRRVKKEDLRVDYAGIRPKLSGPGDPFHDFVIESSKEHPGFINLLGIESPGLTSSLAIAEHVEKMLGYDRVDDGWDNI</sequence>
<proteinExistence type="inferred from homology"/>
<evidence type="ECO:0000256" key="3">
    <source>
        <dbReference type="ARBA" id="ARBA00022827"/>
    </source>
</evidence>